<dbReference type="PANTHER" id="PTHR37210">
    <property type="entry name" value="EXPRESSED PROTEIN"/>
    <property type="match status" value="1"/>
</dbReference>
<name>A0A6I9QXB4_ELAGV</name>
<protein>
    <submittedName>
        <fullName evidence="3">Uncharacterized protein LOC105040908 isoform X1</fullName>
    </submittedName>
</protein>
<evidence type="ECO:0000313" key="3">
    <source>
        <dbReference type="RefSeq" id="XP_010915997.1"/>
    </source>
</evidence>
<dbReference type="AlphaFoldDB" id="A0A6I9QXB4"/>
<dbReference type="GeneID" id="105040908"/>
<dbReference type="PANTHER" id="PTHR37210:SF2">
    <property type="entry name" value="PROTEIN CHLOROPLAST VESICULATION"/>
    <property type="match status" value="1"/>
</dbReference>
<feature type="region of interest" description="Disordered" evidence="1">
    <location>
        <begin position="1"/>
        <end position="40"/>
    </location>
</feature>
<proteinExistence type="predicted"/>
<sequence length="146" mass="15431">MAISMITSCLKPSSPPPPPPPSLSPSTKTTLTPRSASKEVSWRSRCIATAACVILGSSIAGFSAGDGAVIAAGDDLKVMEVSEGKVVRWSDRRKCPPWHVNSLENIVPENLPRPPTGPRSDGFVAHKNAPKAGAFSIQYRSSCFSL</sequence>
<keyword evidence="2" id="KW-1185">Reference proteome</keyword>
<evidence type="ECO:0000256" key="1">
    <source>
        <dbReference type="SAM" id="MobiDB-lite"/>
    </source>
</evidence>
<reference evidence="3" key="1">
    <citation type="submission" date="2025-08" db="UniProtKB">
        <authorList>
            <consortium name="RefSeq"/>
        </authorList>
    </citation>
    <scope>IDENTIFICATION</scope>
</reference>
<dbReference type="InterPro" id="IPR053350">
    <property type="entry name" value="CV_Inducer"/>
</dbReference>
<organism evidence="2 3">
    <name type="scientific">Elaeis guineensis var. tenera</name>
    <name type="common">Oil palm</name>
    <dbReference type="NCBI Taxonomy" id="51953"/>
    <lineage>
        <taxon>Eukaryota</taxon>
        <taxon>Viridiplantae</taxon>
        <taxon>Streptophyta</taxon>
        <taxon>Embryophyta</taxon>
        <taxon>Tracheophyta</taxon>
        <taxon>Spermatophyta</taxon>
        <taxon>Magnoliopsida</taxon>
        <taxon>Liliopsida</taxon>
        <taxon>Arecaceae</taxon>
        <taxon>Arecoideae</taxon>
        <taxon>Cocoseae</taxon>
        <taxon>Elaeidinae</taxon>
        <taxon>Elaeis</taxon>
    </lineage>
</organism>
<dbReference type="Proteomes" id="UP000504607">
    <property type="component" value="Chromosome 1"/>
</dbReference>
<dbReference type="KEGG" id="egu:105040908"/>
<feature type="compositionally biased region" description="Pro residues" evidence="1">
    <location>
        <begin position="13"/>
        <end position="23"/>
    </location>
</feature>
<dbReference type="InParanoid" id="A0A6I9QXB4"/>
<dbReference type="OrthoDB" id="1892100at2759"/>
<feature type="compositionally biased region" description="Low complexity" evidence="1">
    <location>
        <begin position="24"/>
        <end position="33"/>
    </location>
</feature>
<accession>A0A6I9QXB4</accession>
<dbReference type="RefSeq" id="XP_010915997.1">
    <property type="nucleotide sequence ID" value="XM_010917695.3"/>
</dbReference>
<gene>
    <name evidence="3" type="primary">LOC105040908</name>
</gene>
<evidence type="ECO:0000313" key="2">
    <source>
        <dbReference type="Proteomes" id="UP000504607"/>
    </source>
</evidence>